<organism evidence="1 2">
    <name type="scientific">Hydnum rufescens UP504</name>
    <dbReference type="NCBI Taxonomy" id="1448309"/>
    <lineage>
        <taxon>Eukaryota</taxon>
        <taxon>Fungi</taxon>
        <taxon>Dikarya</taxon>
        <taxon>Basidiomycota</taxon>
        <taxon>Agaricomycotina</taxon>
        <taxon>Agaricomycetes</taxon>
        <taxon>Cantharellales</taxon>
        <taxon>Hydnaceae</taxon>
        <taxon>Hydnum</taxon>
    </lineage>
</organism>
<reference evidence="1" key="1">
    <citation type="journal article" date="2020" name="Nat. Commun.">
        <title>Large-scale genome sequencing of mycorrhizal fungi provides insights into the early evolution of symbiotic traits.</title>
        <authorList>
            <person name="Miyauchi S."/>
            <person name="Kiss E."/>
            <person name="Kuo A."/>
            <person name="Drula E."/>
            <person name="Kohler A."/>
            <person name="Sanchez-Garcia M."/>
            <person name="Morin E."/>
            <person name="Andreopoulos B."/>
            <person name="Barry K.W."/>
            <person name="Bonito G."/>
            <person name="Buee M."/>
            <person name="Carver A."/>
            <person name="Chen C."/>
            <person name="Cichocki N."/>
            <person name="Clum A."/>
            <person name="Culley D."/>
            <person name="Crous P.W."/>
            <person name="Fauchery L."/>
            <person name="Girlanda M."/>
            <person name="Hayes R.D."/>
            <person name="Keri Z."/>
            <person name="LaButti K."/>
            <person name="Lipzen A."/>
            <person name="Lombard V."/>
            <person name="Magnuson J."/>
            <person name="Maillard F."/>
            <person name="Murat C."/>
            <person name="Nolan M."/>
            <person name="Ohm R.A."/>
            <person name="Pangilinan J."/>
            <person name="Pereira M.F."/>
            <person name="Perotto S."/>
            <person name="Peter M."/>
            <person name="Pfister S."/>
            <person name="Riley R."/>
            <person name="Sitrit Y."/>
            <person name="Stielow J.B."/>
            <person name="Szollosi G."/>
            <person name="Zifcakova L."/>
            <person name="Stursova M."/>
            <person name="Spatafora J.W."/>
            <person name="Tedersoo L."/>
            <person name="Vaario L.M."/>
            <person name="Yamada A."/>
            <person name="Yan M."/>
            <person name="Wang P."/>
            <person name="Xu J."/>
            <person name="Bruns T."/>
            <person name="Baldrian P."/>
            <person name="Vilgalys R."/>
            <person name="Dunand C."/>
            <person name="Henrissat B."/>
            <person name="Grigoriev I.V."/>
            <person name="Hibbett D."/>
            <person name="Nagy L.G."/>
            <person name="Martin F.M."/>
        </authorList>
    </citation>
    <scope>NUCLEOTIDE SEQUENCE</scope>
    <source>
        <strain evidence="1">UP504</strain>
    </source>
</reference>
<keyword evidence="2" id="KW-1185">Reference proteome</keyword>
<evidence type="ECO:0000313" key="1">
    <source>
        <dbReference type="EMBL" id="KAF9512210.1"/>
    </source>
</evidence>
<protein>
    <submittedName>
        <fullName evidence="1">Uncharacterized protein</fullName>
    </submittedName>
</protein>
<dbReference type="AlphaFoldDB" id="A0A9P6AUK6"/>
<evidence type="ECO:0000313" key="2">
    <source>
        <dbReference type="Proteomes" id="UP000886523"/>
    </source>
</evidence>
<dbReference type="EMBL" id="MU128990">
    <property type="protein sequence ID" value="KAF9512210.1"/>
    <property type="molecule type" value="Genomic_DNA"/>
</dbReference>
<proteinExistence type="predicted"/>
<comment type="caution">
    <text evidence="1">The sequence shown here is derived from an EMBL/GenBank/DDBJ whole genome shotgun (WGS) entry which is preliminary data.</text>
</comment>
<name>A0A9P6AUK6_9AGAM</name>
<dbReference type="Proteomes" id="UP000886523">
    <property type="component" value="Unassembled WGS sequence"/>
</dbReference>
<sequence length="176" mass="19703">MSTPSPHYHAHIIDPHINLPLMYHPDYIFTHCKTLCGASVGSAREPRLRGIQVYELRFSLSLSSPPCHSPAIIAIPVLQLILFPLTDNNALFFSLVKWAIGSPESTHYLPQGRSDLASKNPKALHLIFQSYTASVLNYQKESIVFPPCIVAEAYPSVFDRHVLQSIERPIPFKAKS</sequence>
<accession>A0A9P6AUK6</accession>
<gene>
    <name evidence="1" type="ORF">BS47DRAFT_1394495</name>
</gene>